<sequence>MNSSFEHDQPLSCCKTTFGPCLFLFTRSIIRAKCTDSVLWKFTTIVGAFVIIMHTVPIFMHNWVYLTEPRLINQVDENGEQLDVIFFYDAGYFQMCREFRSNETSPAVDASSESFEYNCYWNPFLTGDDLSDISVATLAILQRIGYPSLMHVAGCLVCYLAYALSIAGHFSRNARTLQAAILYICGGLTVAVAVLQFVCIVDDELSPRMKPNAAGEPSKFNFRYGLSFFLSALSFLPVQLCAYFNAYLYFRRYPTPFDKVQVIPGLEEKVYKLRMDQLRGSNTVPNGDQHRRGSLANNTINPYSKLLVVDPPIQEPVSPRGLMDDPRRYLPPPPPRVSFIKPHVIFA</sequence>
<dbReference type="GO" id="GO:0032281">
    <property type="term" value="C:AMPA glutamate receptor complex"/>
    <property type="evidence" value="ECO:0007669"/>
    <property type="project" value="TreeGrafter"/>
</dbReference>
<accession>A0AA39LH09</accession>
<keyword evidence="1" id="KW-0812">Transmembrane</keyword>
<feature type="transmembrane region" description="Helical" evidence="1">
    <location>
        <begin position="180"/>
        <end position="201"/>
    </location>
</feature>
<dbReference type="GO" id="GO:0051968">
    <property type="term" value="P:positive regulation of synaptic transmission, glutamatergic"/>
    <property type="evidence" value="ECO:0007669"/>
    <property type="project" value="TreeGrafter"/>
</dbReference>
<feature type="transmembrane region" description="Helical" evidence="1">
    <location>
        <begin position="38"/>
        <end position="60"/>
    </location>
</feature>
<reference evidence="2" key="1">
    <citation type="submission" date="2023-06" db="EMBL/GenBank/DDBJ databases">
        <title>Genomic analysis of the entomopathogenic nematode Steinernema hermaphroditum.</title>
        <authorList>
            <person name="Schwarz E.M."/>
            <person name="Heppert J.K."/>
            <person name="Baniya A."/>
            <person name="Schwartz H.T."/>
            <person name="Tan C.-H."/>
            <person name="Antoshechkin I."/>
            <person name="Sternberg P.W."/>
            <person name="Goodrich-Blair H."/>
            <person name="Dillman A.R."/>
        </authorList>
    </citation>
    <scope>NUCLEOTIDE SEQUENCE</scope>
    <source>
        <strain evidence="2">PS9179</strain>
        <tissue evidence="2">Whole animal</tissue>
    </source>
</reference>
<keyword evidence="1" id="KW-1133">Transmembrane helix</keyword>
<feature type="transmembrane region" description="Helical" evidence="1">
    <location>
        <begin position="148"/>
        <end position="168"/>
    </location>
</feature>
<protein>
    <submittedName>
        <fullName evidence="2">Uncharacterized protein</fullName>
    </submittedName>
</protein>
<feature type="transmembrane region" description="Helical" evidence="1">
    <location>
        <begin position="228"/>
        <end position="250"/>
    </location>
</feature>
<dbReference type="GO" id="GO:0005245">
    <property type="term" value="F:voltage-gated calcium channel activity"/>
    <property type="evidence" value="ECO:0007669"/>
    <property type="project" value="TreeGrafter"/>
</dbReference>
<proteinExistence type="predicted"/>
<keyword evidence="3" id="KW-1185">Reference proteome</keyword>
<evidence type="ECO:0000256" key="1">
    <source>
        <dbReference type="SAM" id="Phobius"/>
    </source>
</evidence>
<dbReference type="GO" id="GO:0019226">
    <property type="term" value="P:transmission of nerve impulse"/>
    <property type="evidence" value="ECO:0007669"/>
    <property type="project" value="TreeGrafter"/>
</dbReference>
<keyword evidence="1" id="KW-0472">Membrane</keyword>
<dbReference type="PANTHER" id="PTHR12107">
    <property type="entry name" value="VOLTAGE-DEPENDENT CALCIUM CHANNEL GAMMA SUBUNIT"/>
    <property type="match status" value="1"/>
</dbReference>
<evidence type="ECO:0000313" key="3">
    <source>
        <dbReference type="Proteomes" id="UP001175271"/>
    </source>
</evidence>
<dbReference type="GO" id="GO:0099590">
    <property type="term" value="P:neurotransmitter receptor internalization"/>
    <property type="evidence" value="ECO:0007669"/>
    <property type="project" value="TreeGrafter"/>
</dbReference>
<dbReference type="EMBL" id="JAUCMV010000005">
    <property type="protein sequence ID" value="KAK0396933.1"/>
    <property type="molecule type" value="Genomic_DNA"/>
</dbReference>
<comment type="caution">
    <text evidence="2">The sequence shown here is derived from an EMBL/GenBank/DDBJ whole genome shotgun (WGS) entry which is preliminary data.</text>
</comment>
<name>A0AA39LH09_9BILA</name>
<dbReference type="GO" id="GO:0016247">
    <property type="term" value="F:channel regulator activity"/>
    <property type="evidence" value="ECO:0007669"/>
    <property type="project" value="TreeGrafter"/>
</dbReference>
<dbReference type="GO" id="GO:0098970">
    <property type="term" value="P:postsynaptic neurotransmitter receptor diffusion trapping"/>
    <property type="evidence" value="ECO:0007669"/>
    <property type="project" value="TreeGrafter"/>
</dbReference>
<dbReference type="PANTHER" id="PTHR12107:SF6">
    <property type="entry name" value="STARGAZIN (MAMMALIAN CALCIUM CHANNEL) HOMOLOG"/>
    <property type="match status" value="1"/>
</dbReference>
<evidence type="ECO:0000313" key="2">
    <source>
        <dbReference type="EMBL" id="KAK0396933.1"/>
    </source>
</evidence>
<dbReference type="AlphaFoldDB" id="A0AA39LH09"/>
<dbReference type="GO" id="GO:0098839">
    <property type="term" value="C:postsynaptic density membrane"/>
    <property type="evidence" value="ECO:0007669"/>
    <property type="project" value="TreeGrafter"/>
</dbReference>
<gene>
    <name evidence="2" type="ORF">QR680_001917</name>
</gene>
<organism evidence="2 3">
    <name type="scientific">Steinernema hermaphroditum</name>
    <dbReference type="NCBI Taxonomy" id="289476"/>
    <lineage>
        <taxon>Eukaryota</taxon>
        <taxon>Metazoa</taxon>
        <taxon>Ecdysozoa</taxon>
        <taxon>Nematoda</taxon>
        <taxon>Chromadorea</taxon>
        <taxon>Rhabditida</taxon>
        <taxon>Tylenchina</taxon>
        <taxon>Panagrolaimomorpha</taxon>
        <taxon>Strongyloidoidea</taxon>
        <taxon>Steinernematidae</taxon>
        <taxon>Steinernema</taxon>
    </lineage>
</organism>
<dbReference type="Proteomes" id="UP001175271">
    <property type="component" value="Unassembled WGS sequence"/>
</dbReference>
<dbReference type="GO" id="GO:0098943">
    <property type="term" value="P:neurotransmitter receptor transport, postsynaptic endosome to lysosome"/>
    <property type="evidence" value="ECO:0007669"/>
    <property type="project" value="TreeGrafter"/>
</dbReference>
<dbReference type="Gene3D" id="1.20.140.150">
    <property type="match status" value="1"/>
</dbReference>
<dbReference type="InterPro" id="IPR051072">
    <property type="entry name" value="CACNG_subunit"/>
</dbReference>